<reference evidence="3 4" key="1">
    <citation type="submission" date="2017-04" db="EMBL/GenBank/DDBJ databases">
        <title>Draft genome sequence of Zooshikella ganghwensis VG4 isolated from Red Sea sediments.</title>
        <authorList>
            <person name="Rehman Z."/>
            <person name="Alam I."/>
            <person name="Kamau A."/>
            <person name="Bajic V."/>
            <person name="Leiknes T."/>
        </authorList>
    </citation>
    <scope>NUCLEOTIDE SEQUENCE [LARGE SCALE GENOMIC DNA]</scope>
    <source>
        <strain evidence="3 4">VG4</strain>
    </source>
</reference>
<feature type="transmembrane region" description="Helical" evidence="1">
    <location>
        <begin position="256"/>
        <end position="275"/>
    </location>
</feature>
<proteinExistence type="predicted"/>
<accession>A0A4P9VSX1</accession>
<keyword evidence="4" id="KW-1185">Reference proteome</keyword>
<evidence type="ECO:0000313" key="3">
    <source>
        <dbReference type="EMBL" id="RDH45332.1"/>
    </source>
</evidence>
<dbReference type="EMBL" id="NDXW01000001">
    <property type="protein sequence ID" value="RDH45332.1"/>
    <property type="molecule type" value="Genomic_DNA"/>
</dbReference>
<keyword evidence="1" id="KW-1133">Transmembrane helix</keyword>
<sequence length="507" mass="58927">MDLSKITVTVRPRSSWQAVDLGLAMTKRWFWPPLMVSLIITLPIFLLLCWLFNDEPYWAVVIIWWLQGIWEKPTLFYYSRLLFGESLSYRQLLAAAGKTCRIQWFSSLLWRRISPHRSFNLPVSVLEELNGSKRRRRLQILHIRGGASILLTLILHGLLWLFLLATIAFINMMIPDEVVQHQDRLAFFGLFSTDIALWLGCILMYIFIVLFNPFYIACGFSLYINSRTHLEAWDTEIAFRRLLARHQQSHLATTKLASILAWGAGILLTTCLSLPNASWAQTSATTEPNNPKIVAKQQINEILADHDFGYHKNITNYRLPDFNLKKDVPEPEHDLDFSGIESFIKGMAKLIEILLWGAAIALVVFLLYRYRRWVNYLVPKQWRWKKTPKAQPITEIMGLDIRQSHLPDDLLAHVRTLSNHNPREALSLLYRGTLSKLLHNYQLRFQSSHTEGECCQLVEKDTPQFSDFFHQLTLCWTTTAYGHELPDRSALLALCQQWQQLFMQGDQ</sequence>
<dbReference type="Pfam" id="PF13559">
    <property type="entry name" value="DUF4129"/>
    <property type="match status" value="1"/>
</dbReference>
<keyword evidence="1" id="KW-0472">Membrane</keyword>
<comment type="caution">
    <text evidence="3">The sequence shown here is derived from an EMBL/GenBank/DDBJ whole genome shotgun (WGS) entry which is preliminary data.</text>
</comment>
<dbReference type="AlphaFoldDB" id="A0A4P9VSX1"/>
<dbReference type="InterPro" id="IPR025403">
    <property type="entry name" value="TgpA-like_C"/>
</dbReference>
<name>A0A4P9VSX1_9GAMM</name>
<feature type="transmembrane region" description="Helical" evidence="1">
    <location>
        <begin position="29"/>
        <end position="52"/>
    </location>
</feature>
<protein>
    <submittedName>
        <fullName evidence="3">DUF4129 domain-containing protein</fullName>
    </submittedName>
</protein>
<feature type="transmembrane region" description="Helical" evidence="1">
    <location>
        <begin position="353"/>
        <end position="370"/>
    </location>
</feature>
<feature type="transmembrane region" description="Helical" evidence="1">
    <location>
        <begin position="195"/>
        <end position="217"/>
    </location>
</feature>
<dbReference type="Proteomes" id="UP000257039">
    <property type="component" value="Unassembled WGS sequence"/>
</dbReference>
<keyword evidence="1" id="KW-0812">Transmembrane</keyword>
<feature type="domain" description="Protein-glutamine gamma-glutamyltransferase-like C-terminal" evidence="2">
    <location>
        <begin position="429"/>
        <end position="499"/>
    </location>
</feature>
<feature type="transmembrane region" description="Helical" evidence="1">
    <location>
        <begin position="143"/>
        <end position="175"/>
    </location>
</feature>
<evidence type="ECO:0000259" key="2">
    <source>
        <dbReference type="Pfam" id="PF13559"/>
    </source>
</evidence>
<gene>
    <name evidence="3" type="ORF">B9G39_18795</name>
</gene>
<evidence type="ECO:0000313" key="4">
    <source>
        <dbReference type="Proteomes" id="UP000257039"/>
    </source>
</evidence>
<evidence type="ECO:0000256" key="1">
    <source>
        <dbReference type="SAM" id="Phobius"/>
    </source>
</evidence>
<organism evidence="3 4">
    <name type="scientific">Zooshikella ganghwensis</name>
    <dbReference type="NCBI Taxonomy" id="202772"/>
    <lineage>
        <taxon>Bacteria</taxon>
        <taxon>Pseudomonadati</taxon>
        <taxon>Pseudomonadota</taxon>
        <taxon>Gammaproteobacteria</taxon>
        <taxon>Oceanospirillales</taxon>
        <taxon>Zooshikellaceae</taxon>
        <taxon>Zooshikella</taxon>
    </lineage>
</organism>
<dbReference type="RefSeq" id="WP_094788309.1">
    <property type="nucleotide sequence ID" value="NZ_NDXW01000001.1"/>
</dbReference>